<dbReference type="HAMAP" id="MF_00426">
    <property type="entry name" value="NqrB"/>
    <property type="match status" value="1"/>
</dbReference>
<keyword evidence="12 16" id="KW-0406">Ion transport</keyword>
<evidence type="ECO:0000256" key="13">
    <source>
        <dbReference type="ARBA" id="ARBA00023075"/>
    </source>
</evidence>
<accession>A0A7V5UDS9</accession>
<feature type="transmembrane region" description="Helical" evidence="16">
    <location>
        <begin position="248"/>
        <end position="274"/>
    </location>
</feature>
<evidence type="ECO:0000256" key="16">
    <source>
        <dbReference type="HAMAP-Rule" id="MF_00426"/>
    </source>
</evidence>
<keyword evidence="15 16" id="KW-0739">Sodium transport</keyword>
<keyword evidence="14 16" id="KW-0472">Membrane</keyword>
<comment type="subcellular location">
    <subcellularLocation>
        <location evidence="16">Cell membrane</location>
        <topology evidence="16">Multi-pass membrane protein</topology>
    </subcellularLocation>
</comment>
<dbReference type="AlphaFoldDB" id="A0A7V5UDS9"/>
<dbReference type="GO" id="GO:0005886">
    <property type="term" value="C:plasma membrane"/>
    <property type="evidence" value="ECO:0007669"/>
    <property type="project" value="UniProtKB-SubCell"/>
</dbReference>
<protein>
    <recommendedName>
        <fullName evidence="16">Na(+)-translocating NADH-quinone reductase subunit B</fullName>
        <shortName evidence="16">Na(+)-NQR subunit B</shortName>
        <shortName evidence="16">Na(+)-translocating NQR subunit B</shortName>
        <ecNumber evidence="16">7.2.1.1</ecNumber>
    </recommendedName>
    <alternativeName>
        <fullName evidence="16">NQR complex subunit B</fullName>
    </alternativeName>
    <alternativeName>
        <fullName evidence="16">NQR-1 subunit B</fullName>
    </alternativeName>
</protein>
<sequence>MGFLEKFFEKHRPKFEKGGKWEKWYPLFEMTDTILLWTNERTRSGPHVRDALDLKRFMMTVVVALLPTTLFGMYNIGFQHFRAIGAQADFWAMAGYGASKMLPIIIVSYLVGGFWEVLFALVRKHDVNEGFLVTGLLFPLVLPPTMPLWEVAVSITFGVVIGKEVFGGTGMNILNPALTARAFAFFAYPGKISGDKVWTAIDAAKEKLVDGFSGATPLLVASSSPAGETAVHHLSNAGYASYSFWDMFWGFIPGSMGETSTAAILIGAFILILTGVGSWRIMTAVAVGGYGTALLFNWLAGPGTSGIFTLPPYYHLVMGGFALGAVFMATDPVSAAQTKTGKWIYGILIGMLAILIRTVNPAYPEGMMLAILFMNIFSPLIDYYVVKANIKRRLSRA</sequence>
<keyword evidence="7 16" id="KW-0812">Transmembrane</keyword>
<organism evidence="18">
    <name type="scientific">Caldithrix abyssi</name>
    <dbReference type="NCBI Taxonomy" id="187145"/>
    <lineage>
        <taxon>Bacteria</taxon>
        <taxon>Pseudomonadati</taxon>
        <taxon>Calditrichota</taxon>
        <taxon>Calditrichia</taxon>
        <taxon>Calditrichales</taxon>
        <taxon>Calditrichaceae</taxon>
        <taxon>Caldithrix</taxon>
    </lineage>
</organism>
<evidence type="ECO:0000256" key="12">
    <source>
        <dbReference type="ARBA" id="ARBA00023065"/>
    </source>
</evidence>
<dbReference type="PANTHER" id="PTHR30578:SF1">
    <property type="entry name" value="NA(+)-TRANSLOCATING NADH-QUINONE REDUCTASE SUBUNIT B"/>
    <property type="match status" value="1"/>
</dbReference>
<dbReference type="PANTHER" id="PTHR30578">
    <property type="entry name" value="ELECTRON TRANSPORT COMPLEX PROTEIN RNFD"/>
    <property type="match status" value="1"/>
</dbReference>
<proteinExistence type="inferred from homology"/>
<evidence type="ECO:0000256" key="6">
    <source>
        <dbReference type="ARBA" id="ARBA00022643"/>
    </source>
</evidence>
<evidence type="ECO:0000313" key="18">
    <source>
        <dbReference type="EMBL" id="HHJ51585.1"/>
    </source>
</evidence>
<keyword evidence="1 16" id="KW-0813">Transport</keyword>
<feature type="transmembrane region" description="Helical" evidence="16">
    <location>
        <begin position="342"/>
        <end position="360"/>
    </location>
</feature>
<feature type="transmembrane region" description="Helical" evidence="16">
    <location>
        <begin position="57"/>
        <end position="81"/>
    </location>
</feature>
<keyword evidence="8 16" id="KW-1278">Translocase</keyword>
<evidence type="ECO:0000256" key="9">
    <source>
        <dbReference type="ARBA" id="ARBA00022989"/>
    </source>
</evidence>
<comment type="similarity">
    <text evidence="16">Belongs to the NqrB/RnfD family.</text>
</comment>
<reference evidence="18" key="1">
    <citation type="journal article" date="2020" name="mSystems">
        <title>Genome- and Community-Level Interaction Insights into Carbon Utilization and Element Cycling Functions of Hydrothermarchaeota in Hydrothermal Sediment.</title>
        <authorList>
            <person name="Zhou Z."/>
            <person name="Liu Y."/>
            <person name="Xu W."/>
            <person name="Pan J."/>
            <person name="Luo Z.H."/>
            <person name="Li M."/>
        </authorList>
    </citation>
    <scope>NUCLEOTIDE SEQUENCE [LARGE SCALE GENOMIC DNA]</scope>
    <source>
        <strain evidence="18">HyVt-527</strain>
    </source>
</reference>
<dbReference type="InterPro" id="IPR004338">
    <property type="entry name" value="NqrB/RnfD"/>
</dbReference>
<evidence type="ECO:0000256" key="7">
    <source>
        <dbReference type="ARBA" id="ARBA00022692"/>
    </source>
</evidence>
<keyword evidence="11 16" id="KW-0915">Sodium</keyword>
<dbReference type="GO" id="GO:0006814">
    <property type="term" value="P:sodium ion transport"/>
    <property type="evidence" value="ECO:0007669"/>
    <property type="project" value="UniProtKB-UniRule"/>
</dbReference>
<keyword evidence="2 16" id="KW-1003">Cell membrane</keyword>
<feature type="modified residue" description="FMN phosphoryl threonine" evidence="16 17">
    <location>
        <position position="216"/>
    </location>
</feature>
<keyword evidence="6 16" id="KW-0288">FMN</keyword>
<dbReference type="EC" id="7.2.1.1" evidence="16"/>
<evidence type="ECO:0000256" key="5">
    <source>
        <dbReference type="ARBA" id="ARBA00022630"/>
    </source>
</evidence>
<dbReference type="GO" id="GO:0022904">
    <property type="term" value="P:respiratory electron transport chain"/>
    <property type="evidence" value="ECO:0007669"/>
    <property type="project" value="InterPro"/>
</dbReference>
<comment type="subunit">
    <text evidence="16">Composed of six subunits; NqrA, NqrB, NqrC, NqrD, NqrE and NqrF.</text>
</comment>
<keyword evidence="3" id="KW-0997">Cell inner membrane</keyword>
<evidence type="ECO:0000256" key="4">
    <source>
        <dbReference type="ARBA" id="ARBA00022553"/>
    </source>
</evidence>
<dbReference type="Pfam" id="PF03116">
    <property type="entry name" value="NQR2_RnfD_RnfE"/>
    <property type="match status" value="1"/>
</dbReference>
<evidence type="ECO:0000256" key="14">
    <source>
        <dbReference type="ARBA" id="ARBA00023136"/>
    </source>
</evidence>
<dbReference type="NCBIfam" id="NF003756">
    <property type="entry name" value="PRK05349.1"/>
    <property type="match status" value="1"/>
</dbReference>
<evidence type="ECO:0000256" key="11">
    <source>
        <dbReference type="ARBA" id="ARBA00023053"/>
    </source>
</evidence>
<feature type="transmembrane region" description="Helical" evidence="16">
    <location>
        <begin position="281"/>
        <end position="300"/>
    </location>
</feature>
<dbReference type="EMBL" id="DROD01000011">
    <property type="protein sequence ID" value="HHJ51585.1"/>
    <property type="molecule type" value="Genomic_DNA"/>
</dbReference>
<evidence type="ECO:0000256" key="17">
    <source>
        <dbReference type="PIRSR" id="PIRSR016055-50"/>
    </source>
</evidence>
<comment type="caution">
    <text evidence="18">The sequence shown here is derived from an EMBL/GenBank/DDBJ whole genome shotgun (WGS) entry which is preliminary data.</text>
</comment>
<keyword evidence="9 16" id="KW-1133">Transmembrane helix</keyword>
<comment type="cofactor">
    <cofactor evidence="16 17">
        <name>FMN</name>
        <dbReference type="ChEBI" id="CHEBI:58210"/>
    </cofactor>
</comment>
<comment type="function">
    <text evidence="16">NQR complex catalyzes the reduction of ubiquinone-1 to ubiquinol by two successive reactions, coupled with the transport of Na(+) ions from the cytoplasm to the periplasm. NqrA to NqrE are probably involved in the second step, the conversion of ubisemiquinone to ubiquinol.</text>
</comment>
<dbReference type="GO" id="GO:0010181">
    <property type="term" value="F:FMN binding"/>
    <property type="evidence" value="ECO:0007669"/>
    <property type="project" value="InterPro"/>
</dbReference>
<dbReference type="NCBIfam" id="TIGR01937">
    <property type="entry name" value="nqrB"/>
    <property type="match status" value="1"/>
</dbReference>
<feature type="transmembrane region" description="Helical" evidence="16">
    <location>
        <begin position="366"/>
        <end position="386"/>
    </location>
</feature>
<keyword evidence="5 16" id="KW-0285">Flavoprotein</keyword>
<feature type="transmembrane region" description="Helical" evidence="16">
    <location>
        <begin position="131"/>
        <end position="149"/>
    </location>
</feature>
<dbReference type="GO" id="GO:0016655">
    <property type="term" value="F:oxidoreductase activity, acting on NAD(P)H, quinone or similar compound as acceptor"/>
    <property type="evidence" value="ECO:0007669"/>
    <property type="project" value="UniProtKB-UniRule"/>
</dbReference>
<evidence type="ECO:0000256" key="3">
    <source>
        <dbReference type="ARBA" id="ARBA00022519"/>
    </source>
</evidence>
<comment type="catalytic activity">
    <reaction evidence="16">
        <text>a ubiquinone + n Na(+)(in) + NADH + H(+) = a ubiquinol + n Na(+)(out) + NAD(+)</text>
        <dbReference type="Rhea" id="RHEA:47748"/>
        <dbReference type="Rhea" id="RHEA-COMP:9565"/>
        <dbReference type="Rhea" id="RHEA-COMP:9566"/>
        <dbReference type="ChEBI" id="CHEBI:15378"/>
        <dbReference type="ChEBI" id="CHEBI:16389"/>
        <dbReference type="ChEBI" id="CHEBI:17976"/>
        <dbReference type="ChEBI" id="CHEBI:29101"/>
        <dbReference type="ChEBI" id="CHEBI:57540"/>
        <dbReference type="ChEBI" id="CHEBI:57945"/>
        <dbReference type="EC" id="7.2.1.1"/>
    </reaction>
</comment>
<keyword evidence="4 16" id="KW-0597">Phosphoprotein</keyword>
<keyword evidence="13 16" id="KW-0830">Ubiquinone</keyword>
<dbReference type="InterPro" id="IPR010966">
    <property type="entry name" value="NqrB"/>
</dbReference>
<feature type="transmembrane region" description="Helical" evidence="16">
    <location>
        <begin position="101"/>
        <end position="122"/>
    </location>
</feature>
<keyword evidence="10 16" id="KW-0520">NAD</keyword>
<evidence type="ECO:0000256" key="1">
    <source>
        <dbReference type="ARBA" id="ARBA00022448"/>
    </source>
</evidence>
<evidence type="ECO:0000256" key="10">
    <source>
        <dbReference type="ARBA" id="ARBA00023027"/>
    </source>
</evidence>
<dbReference type="Proteomes" id="UP000886124">
    <property type="component" value="Unassembled WGS sequence"/>
</dbReference>
<name>A0A7V5UDS9_CALAY</name>
<evidence type="ECO:0000256" key="2">
    <source>
        <dbReference type="ARBA" id="ARBA00022475"/>
    </source>
</evidence>
<evidence type="ECO:0000256" key="8">
    <source>
        <dbReference type="ARBA" id="ARBA00022967"/>
    </source>
</evidence>
<dbReference type="GO" id="GO:0055085">
    <property type="term" value="P:transmembrane transport"/>
    <property type="evidence" value="ECO:0007669"/>
    <property type="project" value="InterPro"/>
</dbReference>
<dbReference type="PIRSF" id="PIRSF016055">
    <property type="entry name" value="NADH-UbQ_OxRdtase_B_su"/>
    <property type="match status" value="1"/>
</dbReference>
<evidence type="ECO:0000256" key="15">
    <source>
        <dbReference type="ARBA" id="ARBA00023201"/>
    </source>
</evidence>
<gene>
    <name evidence="16" type="primary">nqrB</name>
    <name evidence="18" type="ORF">ENJ89_00195</name>
</gene>
<feature type="transmembrane region" description="Helical" evidence="16">
    <location>
        <begin position="312"/>
        <end position="330"/>
    </location>
</feature>